<dbReference type="GeneID" id="93102341"/>
<dbReference type="CDD" id="cd13120">
    <property type="entry name" value="BF2867_like_N"/>
    <property type="match status" value="1"/>
</dbReference>
<keyword evidence="2" id="KW-1185">Reference proteome</keyword>
<name>A0A7W6HXH9_9BACT</name>
<sequence>MMKKSWLLYFMGLIALCGCSRMITKESEEKEICFQVDILKMQEAEIGSRAGLNVGDKVGLYIVEQEGEELCLPANEDFYLMNSEADGSLSFADGEKHVYPDNPINIYGFYCKGMESVPADLLAVPVSIPNVQETEEALLSSDFLYVKSEERYRGVEKVITLNFCHQFAKMKFHFKTDTPETVDLNKITDFKVVNVIQEGNFNIATGELTLGNAVDDIEARVAEDFEVIVLPQKIEGNRVLFHFLLGGEEKSYTVLNEGMPLEKGKLYKCNILVNRYPGAGDKDVVVSIQVEDWDESEPPIDVVIEDGQNVVVTLTDVSNGVVVDRADLYLSSEHHDREVRNVPVANNKMEFVFPREIEGGTLRLNKAHFHTVTGDEFDYYFKDKELLGDNLDELSLVAPKVGDAWGDGVIFAVGKVTGYDENASSFVTDVKGINAYRGRMVASKSLGKLAWCEKGAQGANLSVGASDENNGRENMVALENFIELNNDKLENYPAFIACRGLGNGWYFPAYNEIRCVVANKDMLNTKISEQEGVEISIEVYSSSTEVLRDKKYTDNAGYKYEIGDYNSTKISTISEVRAVRAY</sequence>
<evidence type="ECO:0000313" key="1">
    <source>
        <dbReference type="EMBL" id="MBB4026253.1"/>
    </source>
</evidence>
<dbReference type="InterPro" id="IPR042278">
    <property type="entry name" value="Mfa-like_1_N"/>
</dbReference>
<gene>
    <name evidence="1" type="ORF">GGR14_002043</name>
</gene>
<dbReference type="Pfam" id="PF13149">
    <property type="entry name" value="Mfa_like_1"/>
    <property type="match status" value="1"/>
</dbReference>
<dbReference type="RefSeq" id="WP_167513922.1">
    <property type="nucleotide sequence ID" value="NZ_AP028155.1"/>
</dbReference>
<dbReference type="CDD" id="cd13121">
    <property type="entry name" value="BF2867_like_C"/>
    <property type="match status" value="1"/>
</dbReference>
<organism evidence="1 2">
    <name type="scientific">Butyricimonas faecihominis</name>
    <dbReference type="NCBI Taxonomy" id="1472416"/>
    <lineage>
        <taxon>Bacteria</taxon>
        <taxon>Pseudomonadati</taxon>
        <taxon>Bacteroidota</taxon>
        <taxon>Bacteroidia</taxon>
        <taxon>Bacteroidales</taxon>
        <taxon>Odoribacteraceae</taxon>
        <taxon>Butyricimonas</taxon>
    </lineage>
</organism>
<dbReference type="Proteomes" id="UP000546007">
    <property type="component" value="Unassembled WGS sequence"/>
</dbReference>
<dbReference type="InterPro" id="IPR025049">
    <property type="entry name" value="Mfa-like_1"/>
</dbReference>
<dbReference type="Gene3D" id="2.60.40.2630">
    <property type="match status" value="1"/>
</dbReference>
<dbReference type="EMBL" id="JACIES010000004">
    <property type="protein sequence ID" value="MBB4026253.1"/>
    <property type="molecule type" value="Genomic_DNA"/>
</dbReference>
<dbReference type="Gene3D" id="2.60.40.2620">
    <property type="entry name" value="Fimbrillin-like"/>
    <property type="match status" value="1"/>
</dbReference>
<protein>
    <recommendedName>
        <fullName evidence="3">Fimbrillin family protein</fullName>
    </recommendedName>
</protein>
<comment type="caution">
    <text evidence="1">The sequence shown here is derived from an EMBL/GenBank/DDBJ whole genome shotgun (WGS) entry which is preliminary data.</text>
</comment>
<accession>A0A7W6HXH9</accession>
<evidence type="ECO:0008006" key="3">
    <source>
        <dbReference type="Google" id="ProtNLM"/>
    </source>
</evidence>
<proteinExistence type="predicted"/>
<dbReference type="PROSITE" id="PS51257">
    <property type="entry name" value="PROKAR_LIPOPROTEIN"/>
    <property type="match status" value="1"/>
</dbReference>
<reference evidence="1 2" key="1">
    <citation type="submission" date="2020-08" db="EMBL/GenBank/DDBJ databases">
        <title>Genomic Encyclopedia of Type Strains, Phase IV (KMG-IV): sequencing the most valuable type-strain genomes for metagenomic binning, comparative biology and taxonomic classification.</title>
        <authorList>
            <person name="Goeker M."/>
        </authorList>
    </citation>
    <scope>NUCLEOTIDE SEQUENCE [LARGE SCALE GENOMIC DNA]</scope>
    <source>
        <strain evidence="1 2">DSM 105721</strain>
    </source>
</reference>
<evidence type="ECO:0000313" key="2">
    <source>
        <dbReference type="Proteomes" id="UP000546007"/>
    </source>
</evidence>
<dbReference type="AlphaFoldDB" id="A0A7W6HXH9"/>